<dbReference type="InterPro" id="IPR029024">
    <property type="entry name" value="TerB-like"/>
</dbReference>
<feature type="region of interest" description="Disordered" evidence="1">
    <location>
        <begin position="1"/>
        <end position="42"/>
    </location>
</feature>
<feature type="compositionally biased region" description="Low complexity" evidence="1">
    <location>
        <begin position="24"/>
        <end position="38"/>
    </location>
</feature>
<evidence type="ECO:0000313" key="3">
    <source>
        <dbReference type="EMBL" id="XCC95938.1"/>
    </source>
</evidence>
<dbReference type="EMBL" id="CP123385">
    <property type="protein sequence ID" value="XCC95938.1"/>
    <property type="molecule type" value="Genomic_DNA"/>
</dbReference>
<name>A0AAU8ALY2_9RHOB</name>
<dbReference type="InterPro" id="IPR026881">
    <property type="entry name" value="WYL_dom"/>
</dbReference>
<gene>
    <name evidence="3" type="ORF">PVT71_14645</name>
</gene>
<sequence>MALLSWLNQRTPDIYTPAPPPPRVTQRPSIPEPQAAAPDDPEMEAIDESGELALEPIYGMIDYCDSRGQETRRRITLQKLKTGRNGHLLQAICHERKALRSFRCDRIECFITDDGEVIETAEFFREHLFIELGELAAPNRNAVRKPEVMAPRAIRDELNAALFVLVAAAKTDGEFHPEEIDAICIYIEDELNSEPMFSRFRDAITIELLDGLTDMVRRIRPQRRTLAEHIATISRFDEVRLARFRKALEKVVMADGKFVAPELSFVFDFEELCAGYPAAE</sequence>
<dbReference type="AlphaFoldDB" id="A0AAU8ALY2"/>
<dbReference type="RefSeq" id="WP_353474805.1">
    <property type="nucleotide sequence ID" value="NZ_CP123385.1"/>
</dbReference>
<evidence type="ECO:0000259" key="2">
    <source>
        <dbReference type="Pfam" id="PF13280"/>
    </source>
</evidence>
<organism evidence="3">
    <name type="scientific">Alloyangia sp. H15</name>
    <dbReference type="NCBI Taxonomy" id="3029062"/>
    <lineage>
        <taxon>Bacteria</taxon>
        <taxon>Pseudomonadati</taxon>
        <taxon>Pseudomonadota</taxon>
        <taxon>Alphaproteobacteria</taxon>
        <taxon>Rhodobacterales</taxon>
        <taxon>Roseobacteraceae</taxon>
        <taxon>Alloyangia</taxon>
    </lineage>
</organism>
<dbReference type="Gene3D" id="1.10.3680.10">
    <property type="entry name" value="TerB-like"/>
    <property type="match status" value="1"/>
</dbReference>
<dbReference type="Pfam" id="PF13280">
    <property type="entry name" value="WYL"/>
    <property type="match status" value="1"/>
</dbReference>
<dbReference type="SUPFAM" id="SSF158682">
    <property type="entry name" value="TerB-like"/>
    <property type="match status" value="1"/>
</dbReference>
<proteinExistence type="predicted"/>
<accession>A0AAU8ALY2</accession>
<reference evidence="3" key="1">
    <citation type="submission" date="2023-02" db="EMBL/GenBank/DDBJ databases">
        <title>Description and genomic characterization of Salipiger bruguierae sp. nov., isolated from the sediment of mangrove plant Bruguiera sexangula.</title>
        <authorList>
            <person name="Long M."/>
        </authorList>
    </citation>
    <scope>NUCLEOTIDE SEQUENCE</scope>
    <source>
        <strain evidence="3">H15</strain>
    </source>
</reference>
<protein>
    <recommendedName>
        <fullName evidence="2">WYL domain-containing protein</fullName>
    </recommendedName>
</protein>
<evidence type="ECO:0000256" key="1">
    <source>
        <dbReference type="SAM" id="MobiDB-lite"/>
    </source>
</evidence>
<feature type="compositionally biased region" description="Polar residues" evidence="1">
    <location>
        <begin position="1"/>
        <end position="11"/>
    </location>
</feature>
<feature type="domain" description="WYL" evidence="2">
    <location>
        <begin position="61"/>
        <end position="108"/>
    </location>
</feature>